<evidence type="ECO:0008006" key="6">
    <source>
        <dbReference type="Google" id="ProtNLM"/>
    </source>
</evidence>
<dbReference type="PANTHER" id="PTHR43649:SF33">
    <property type="entry name" value="POLYGALACTURONAN_RHAMNOGALACTURONAN-BINDING PROTEIN YTCQ"/>
    <property type="match status" value="1"/>
</dbReference>
<dbReference type="OrthoDB" id="9787283at2"/>
<evidence type="ECO:0000256" key="2">
    <source>
        <dbReference type="SAM" id="MobiDB-lite"/>
    </source>
</evidence>
<sequence length="557" mass="62101">MKKGKRRLIGFTLAAILLVLTACNNNGGKETQPSATSSETASQTGESKKPAQDGKYDPPITLTTVRTVESTVKFADGDSMENNVWTRAYEEEYGIKVKTLWAVDVSQWEQKLNLTIASGDIPDFFRVSATQFKQLAEAGMLADLTDAYNEHASDRVKSLLTEEGTGAIESATIDGKLMAIPFTNPSREGVPMVYIRADWLKALNLPEPKTMEDLLKISEAFATQDPDKNGKPDTYGLAIDKDFTLMNGFFNSFHAYPGILIKDGEGKLTSGLIQPEMKTALATLQKMFKGKQIDPEFGAKDITKVFETVANGKVGIMFYPYYGPLYPMQAGVDKDPTVDWKAFPIMSIDDKPAKSQTALGVLGYWVVKKEVKHPEAVVKMLNFWDKTFYENLSTEVHEKFNTSPDGGNQVWLLNNIAAYKAFKNSDASLQIIDALKTGDTSKLNPENKGVYERVQKFKEGDLTNWGWGRIFDDGGSMSVSNYYRDNDLYVNDEFTTSPLESMVQKGPVLTKLQMEAFTKIILGHSSPDEFDNFAKQWLELGGKEMLADANEWYLKKK</sequence>
<accession>A0A3T1DEN0</accession>
<name>A0A3T1DEN0_9BACL</name>
<feature type="chain" id="PRO_5038500952" description="Lipoprotein LipO" evidence="3">
    <location>
        <begin position="23"/>
        <end position="557"/>
    </location>
</feature>
<feature type="compositionally biased region" description="Polar residues" evidence="2">
    <location>
        <begin position="28"/>
        <end position="45"/>
    </location>
</feature>
<dbReference type="SUPFAM" id="SSF53850">
    <property type="entry name" value="Periplasmic binding protein-like II"/>
    <property type="match status" value="1"/>
</dbReference>
<organism evidence="4 5">
    <name type="scientific">Cohnella abietis</name>
    <dbReference type="NCBI Taxonomy" id="2507935"/>
    <lineage>
        <taxon>Bacteria</taxon>
        <taxon>Bacillati</taxon>
        <taxon>Bacillota</taxon>
        <taxon>Bacilli</taxon>
        <taxon>Bacillales</taxon>
        <taxon>Paenibacillaceae</taxon>
        <taxon>Cohnella</taxon>
    </lineage>
</organism>
<dbReference type="AlphaFoldDB" id="A0A3T1DEN0"/>
<keyword evidence="1 3" id="KW-0732">Signal</keyword>
<dbReference type="KEGG" id="cohn:KCTCHS21_59410"/>
<dbReference type="Proteomes" id="UP000289856">
    <property type="component" value="Chromosome"/>
</dbReference>
<dbReference type="Gene3D" id="3.40.190.10">
    <property type="entry name" value="Periplasmic binding protein-like II"/>
    <property type="match status" value="2"/>
</dbReference>
<dbReference type="PROSITE" id="PS51257">
    <property type="entry name" value="PROKAR_LIPOPROTEIN"/>
    <property type="match status" value="1"/>
</dbReference>
<evidence type="ECO:0000256" key="3">
    <source>
        <dbReference type="SAM" id="SignalP"/>
    </source>
</evidence>
<reference evidence="4 5" key="1">
    <citation type="submission" date="2019-01" db="EMBL/GenBank/DDBJ databases">
        <title>Complete genome sequence of Cohnella hallensis HS21 isolated from Korean fir (Abies koreana) rhizospheric soil.</title>
        <authorList>
            <person name="Jiang L."/>
            <person name="Kang S.W."/>
            <person name="Kim S."/>
            <person name="Jung J."/>
            <person name="Kim C.Y."/>
            <person name="Kim D.H."/>
            <person name="Kim S.W."/>
            <person name="Lee J."/>
        </authorList>
    </citation>
    <scope>NUCLEOTIDE SEQUENCE [LARGE SCALE GENOMIC DNA]</scope>
    <source>
        <strain evidence="4 5">HS21</strain>
    </source>
</reference>
<evidence type="ECO:0000313" key="4">
    <source>
        <dbReference type="EMBL" id="BBI36542.1"/>
    </source>
</evidence>
<evidence type="ECO:0000313" key="5">
    <source>
        <dbReference type="Proteomes" id="UP000289856"/>
    </source>
</evidence>
<dbReference type="CDD" id="cd13580">
    <property type="entry name" value="PBP2_AlgQ_like_1"/>
    <property type="match status" value="1"/>
</dbReference>
<feature type="region of interest" description="Disordered" evidence="2">
    <location>
        <begin position="28"/>
        <end position="59"/>
    </location>
</feature>
<dbReference type="RefSeq" id="WP_130616045.1">
    <property type="nucleotide sequence ID" value="NZ_AP019400.1"/>
</dbReference>
<feature type="compositionally biased region" description="Basic and acidic residues" evidence="2">
    <location>
        <begin position="46"/>
        <end position="56"/>
    </location>
</feature>
<evidence type="ECO:0000256" key="1">
    <source>
        <dbReference type="ARBA" id="ARBA00022729"/>
    </source>
</evidence>
<proteinExistence type="predicted"/>
<keyword evidence="5" id="KW-1185">Reference proteome</keyword>
<protein>
    <recommendedName>
        <fullName evidence="6">Lipoprotein LipO</fullName>
    </recommendedName>
</protein>
<gene>
    <name evidence="4" type="ORF">KCTCHS21_59410</name>
</gene>
<dbReference type="PANTHER" id="PTHR43649">
    <property type="entry name" value="ARABINOSE-BINDING PROTEIN-RELATED"/>
    <property type="match status" value="1"/>
</dbReference>
<dbReference type="EMBL" id="AP019400">
    <property type="protein sequence ID" value="BBI36542.1"/>
    <property type="molecule type" value="Genomic_DNA"/>
</dbReference>
<dbReference type="InterPro" id="IPR050490">
    <property type="entry name" value="Bact_solute-bd_prot1"/>
</dbReference>
<feature type="signal peptide" evidence="3">
    <location>
        <begin position="1"/>
        <end position="22"/>
    </location>
</feature>